<reference evidence="2 3" key="1">
    <citation type="journal article" date="2021" name="Microorganisms">
        <title>Genome Evolution of Filamentous Cyanobacterium Nostoc Species: From Facultative Symbiosis to Free Living.</title>
        <authorList>
            <person name="Huo D."/>
            <person name="Li H."/>
            <person name="Cai F."/>
            <person name="Guo X."/>
            <person name="Qiao Z."/>
            <person name="Wang W."/>
            <person name="Yu G."/>
            <person name="Li R."/>
        </authorList>
    </citation>
    <scope>NUCLEOTIDE SEQUENCE [LARGE SCALE GENOMIC DNA]</scope>
    <source>
        <strain evidence="2 3">CHAB 5714</strain>
    </source>
</reference>
<dbReference type="Proteomes" id="UP001199525">
    <property type="component" value="Unassembled WGS sequence"/>
</dbReference>
<keyword evidence="3" id="KW-1185">Reference proteome</keyword>
<evidence type="ECO:0000313" key="2">
    <source>
        <dbReference type="EMBL" id="MCC5602388.1"/>
    </source>
</evidence>
<dbReference type="NCBIfam" id="TIGR03032">
    <property type="entry name" value="TIGR03032 family protein"/>
    <property type="match status" value="1"/>
</dbReference>
<dbReference type="RefSeq" id="WP_229487451.1">
    <property type="nucleotide sequence ID" value="NZ_JAIVFQ010000049.1"/>
</dbReference>
<comment type="caution">
    <text evidence="2">The sequence shown here is derived from an EMBL/GenBank/DDBJ whole genome shotgun (WGS) entry which is preliminary data.</text>
</comment>
<evidence type="ECO:0000259" key="1">
    <source>
        <dbReference type="Pfam" id="PF16261"/>
    </source>
</evidence>
<dbReference type="InterPro" id="IPR017481">
    <property type="entry name" value="CHP03032"/>
</dbReference>
<organism evidence="2 3">
    <name type="scientific">Nostoc favosum CHAB5714</name>
    <dbReference type="NCBI Taxonomy" id="2780399"/>
    <lineage>
        <taxon>Bacteria</taxon>
        <taxon>Bacillati</taxon>
        <taxon>Cyanobacteriota</taxon>
        <taxon>Cyanophyceae</taxon>
        <taxon>Nostocales</taxon>
        <taxon>Nostocaceae</taxon>
        <taxon>Nostoc</taxon>
        <taxon>Nostoc favosum</taxon>
    </lineage>
</organism>
<evidence type="ECO:0000313" key="3">
    <source>
        <dbReference type="Proteomes" id="UP001199525"/>
    </source>
</evidence>
<proteinExistence type="predicted"/>
<feature type="domain" description="Conserved hypothetical protein CHP03032" evidence="1">
    <location>
        <begin position="40"/>
        <end position="362"/>
    </location>
</feature>
<accession>A0ABS8IE86</accession>
<dbReference type="Pfam" id="PF16261">
    <property type="entry name" value="DUF4915"/>
    <property type="match status" value="1"/>
</dbReference>
<dbReference type="EMBL" id="JAIVFQ010000049">
    <property type="protein sequence ID" value="MCC5602388.1"/>
    <property type="molecule type" value="Genomic_DNA"/>
</dbReference>
<gene>
    <name evidence="2" type="ORF">LC586_25130</name>
</gene>
<name>A0ABS8IE86_9NOSO</name>
<protein>
    <submittedName>
        <fullName evidence="2">TIGR03032 family protein</fullName>
    </submittedName>
</protein>
<sequence length="381" mass="42745">MPCGEIITDRTPELLRSQNQVNPNESTINKPSLEINASRQFTAWLYEQNLSLSFTTYQAGKLFFIGLQPNGKLSVFERSFERCMGLYANGSSLYMSSLYQLWRFENIIQPGQNHQGYDALYLPQMSYVTGDLDIHDIALSRAEEDLNSQKLVFVNTLFSCLATVSETHSFVPLWQPTFISKLAAEDRCHLNGLAMQQGKPKYVTVVSQSDVGEGWREHRANGGCVIDVESNEIVLQGLSMPHSPRWHQEKLWLLNSGAGEFGFADLNRGVFEPVAFCPGYLRGCVFHGDFAVVGISQPRHNKTFSGLPLDEKLQQKNVEPRCGLLVIDLRSGDIVHSLRIEGVVLELYDVVALLGVRRPMAIGFRSDEIRRVVTVGSDQNL</sequence>